<gene>
    <name evidence="2" type="ordered locus">Nham_1964</name>
</gene>
<dbReference type="STRING" id="323097.Nham_1964"/>
<organism evidence="2 3">
    <name type="scientific">Nitrobacter hamburgensis (strain DSM 10229 / NCIMB 13809 / X14)</name>
    <dbReference type="NCBI Taxonomy" id="323097"/>
    <lineage>
        <taxon>Bacteria</taxon>
        <taxon>Pseudomonadati</taxon>
        <taxon>Pseudomonadota</taxon>
        <taxon>Alphaproteobacteria</taxon>
        <taxon>Hyphomicrobiales</taxon>
        <taxon>Nitrobacteraceae</taxon>
        <taxon>Nitrobacter</taxon>
    </lineage>
</organism>
<protein>
    <submittedName>
        <fullName evidence="2">Uncharacterized protein</fullName>
    </submittedName>
</protein>
<feature type="compositionally biased region" description="Polar residues" evidence="1">
    <location>
        <begin position="64"/>
        <end position="80"/>
    </location>
</feature>
<reference evidence="2 3" key="1">
    <citation type="submission" date="2006-03" db="EMBL/GenBank/DDBJ databases">
        <title>Complete sequence of chromosome of Nitrobacter hamburgensis X14.</title>
        <authorList>
            <consortium name="US DOE Joint Genome Institute"/>
            <person name="Copeland A."/>
            <person name="Lucas S."/>
            <person name="Lapidus A."/>
            <person name="Barry K."/>
            <person name="Detter J.C."/>
            <person name="Glavina del Rio T."/>
            <person name="Hammon N."/>
            <person name="Israni S."/>
            <person name="Dalin E."/>
            <person name="Tice H."/>
            <person name="Pitluck S."/>
            <person name="Chain P."/>
            <person name="Malfatti S."/>
            <person name="Shin M."/>
            <person name="Vergez L."/>
            <person name="Schmutz J."/>
            <person name="Larimer F."/>
            <person name="Land M."/>
            <person name="Hauser L."/>
            <person name="Kyrpides N."/>
            <person name="Ivanova N."/>
            <person name="Ward B."/>
            <person name="Arp D."/>
            <person name="Klotz M."/>
            <person name="Stein L."/>
            <person name="O'Mullan G."/>
            <person name="Starkenburg S."/>
            <person name="Sayavedra L."/>
            <person name="Poret-Peterson A.T."/>
            <person name="Gentry M.E."/>
            <person name="Bruce D."/>
            <person name="Richardson P."/>
        </authorList>
    </citation>
    <scope>NUCLEOTIDE SEQUENCE [LARGE SCALE GENOMIC DNA]</scope>
    <source>
        <strain evidence="3">DSM 10229 / NCIMB 13809 / X14</strain>
    </source>
</reference>
<evidence type="ECO:0000313" key="3">
    <source>
        <dbReference type="Proteomes" id="UP000001953"/>
    </source>
</evidence>
<evidence type="ECO:0000313" key="2">
    <source>
        <dbReference type="EMBL" id="ABE62766.1"/>
    </source>
</evidence>
<evidence type="ECO:0000256" key="1">
    <source>
        <dbReference type="SAM" id="MobiDB-lite"/>
    </source>
</evidence>
<keyword evidence="3" id="KW-1185">Reference proteome</keyword>
<dbReference type="KEGG" id="nha:Nham_1964"/>
<proteinExistence type="predicted"/>
<accession>Q1QLY1</accession>
<dbReference type="EMBL" id="CP000319">
    <property type="protein sequence ID" value="ABE62766.1"/>
    <property type="molecule type" value="Genomic_DNA"/>
</dbReference>
<feature type="region of interest" description="Disordered" evidence="1">
    <location>
        <begin position="60"/>
        <end position="80"/>
    </location>
</feature>
<sequence>MLNRRARCLHGVELSVVSRTVIRVPEGFAVRDAGAILRYAAAGPQKRGVRVISTSLRAAASGEANGQDSTNLTIWPRMTS</sequence>
<dbReference type="HOGENOM" id="CLU_2586131_0_0_5"/>
<dbReference type="AlphaFoldDB" id="Q1QLY1"/>
<name>Q1QLY1_NITHX</name>
<dbReference type="Proteomes" id="UP000001953">
    <property type="component" value="Chromosome"/>
</dbReference>